<keyword evidence="1" id="KW-0804">Transcription</keyword>
<accession>A0AAX4KYZ4</accession>
<gene>
    <name evidence="1" type="ORF">V6M85_11245</name>
</gene>
<dbReference type="Proteomes" id="UP001432202">
    <property type="component" value="Chromosome"/>
</dbReference>
<sequence>MKKEARIAIFSEGNELYAICVFRGVFLEKLFLDTNKDRLTLQFISSSIINEVKYSNLNIGKNVSEQEAEKICQNIVKKISEKLNTHKVNG</sequence>
<evidence type="ECO:0000313" key="1">
    <source>
        <dbReference type="EMBL" id="WWQ60016.1"/>
    </source>
</evidence>
<proteinExistence type="predicted"/>
<dbReference type="GO" id="GO:0000428">
    <property type="term" value="C:DNA-directed RNA polymerase complex"/>
    <property type="evidence" value="ECO:0007669"/>
    <property type="project" value="UniProtKB-KW"/>
</dbReference>
<reference evidence="1 2" key="1">
    <citation type="submission" date="2024-02" db="EMBL/GenBank/DDBJ databases">
        <title>STSV induces naive adaptation in Sulfolobus.</title>
        <authorList>
            <person name="Xiang X."/>
            <person name="Song M."/>
        </authorList>
    </citation>
    <scope>NUCLEOTIDE SEQUENCE [LARGE SCALE GENOMIC DNA]</scope>
    <source>
        <strain evidence="1 2">RT2</strain>
    </source>
</reference>
<protein>
    <submittedName>
        <fullName evidence="1">DNA-directed RNA polymerase subunit M</fullName>
    </submittedName>
</protein>
<name>A0AAX4KYZ4_9CREN</name>
<evidence type="ECO:0000313" key="2">
    <source>
        <dbReference type="Proteomes" id="UP001432202"/>
    </source>
</evidence>
<keyword evidence="2" id="KW-1185">Reference proteome</keyword>
<dbReference type="EMBL" id="CP146016">
    <property type="protein sequence ID" value="WWQ60016.1"/>
    <property type="molecule type" value="Genomic_DNA"/>
</dbReference>
<keyword evidence="1" id="KW-0240">DNA-directed RNA polymerase</keyword>
<dbReference type="AlphaFoldDB" id="A0AAX4KYZ4"/>
<dbReference type="GeneID" id="89337352"/>
<organism evidence="1 2">
    <name type="scientific">Sulfolobus tengchongensis</name>
    <dbReference type="NCBI Taxonomy" id="207809"/>
    <lineage>
        <taxon>Archaea</taxon>
        <taxon>Thermoproteota</taxon>
        <taxon>Thermoprotei</taxon>
        <taxon>Sulfolobales</taxon>
        <taxon>Sulfolobaceae</taxon>
        <taxon>Sulfolobus</taxon>
    </lineage>
</organism>
<dbReference type="RefSeq" id="WP_338600070.1">
    <property type="nucleotide sequence ID" value="NZ_CP146016.1"/>
</dbReference>